<feature type="non-terminal residue" evidence="1">
    <location>
        <position position="342"/>
    </location>
</feature>
<accession>A0A1G2KYB7</accession>
<dbReference type="NCBIfam" id="TIGR01175">
    <property type="entry name" value="pilM"/>
    <property type="match status" value="1"/>
</dbReference>
<comment type="caution">
    <text evidence="1">The sequence shown here is derived from an EMBL/GenBank/DDBJ whole genome shotgun (WGS) entry which is preliminary data.</text>
</comment>
<dbReference type="PIRSF" id="PIRSF019169">
    <property type="entry name" value="PilM"/>
    <property type="match status" value="1"/>
</dbReference>
<evidence type="ECO:0000313" key="1">
    <source>
        <dbReference type="EMBL" id="OHA04466.1"/>
    </source>
</evidence>
<dbReference type="PANTHER" id="PTHR32432">
    <property type="entry name" value="CELL DIVISION PROTEIN FTSA-RELATED"/>
    <property type="match status" value="1"/>
</dbReference>
<dbReference type="Proteomes" id="UP000177982">
    <property type="component" value="Unassembled WGS sequence"/>
</dbReference>
<dbReference type="SUPFAM" id="SSF53067">
    <property type="entry name" value="Actin-like ATPase domain"/>
    <property type="match status" value="2"/>
</dbReference>
<dbReference type="InterPro" id="IPR043129">
    <property type="entry name" value="ATPase_NBD"/>
</dbReference>
<dbReference type="InterPro" id="IPR005883">
    <property type="entry name" value="PilM"/>
</dbReference>
<name>A0A1G2KYB7_9BACT</name>
<reference evidence="1 2" key="1">
    <citation type="journal article" date="2016" name="Nat. Commun.">
        <title>Thousands of microbial genomes shed light on interconnected biogeochemical processes in an aquifer system.</title>
        <authorList>
            <person name="Anantharaman K."/>
            <person name="Brown C.T."/>
            <person name="Hug L.A."/>
            <person name="Sharon I."/>
            <person name="Castelle C.J."/>
            <person name="Probst A.J."/>
            <person name="Thomas B.C."/>
            <person name="Singh A."/>
            <person name="Wilkins M.J."/>
            <person name="Karaoz U."/>
            <person name="Brodie E.L."/>
            <person name="Williams K.H."/>
            <person name="Hubbard S.S."/>
            <person name="Banfield J.F."/>
        </authorList>
    </citation>
    <scope>NUCLEOTIDE SEQUENCE [LARGE SCALE GENOMIC DNA]</scope>
</reference>
<evidence type="ECO:0000313" key="2">
    <source>
        <dbReference type="Proteomes" id="UP000177982"/>
    </source>
</evidence>
<dbReference type="EMBL" id="MHQO01000077">
    <property type="protein sequence ID" value="OHA04466.1"/>
    <property type="molecule type" value="Genomic_DNA"/>
</dbReference>
<dbReference type="AlphaFoldDB" id="A0A1G2KYB7"/>
<evidence type="ECO:0008006" key="3">
    <source>
        <dbReference type="Google" id="ProtNLM"/>
    </source>
</evidence>
<dbReference type="CDD" id="cd24049">
    <property type="entry name" value="ASKHA_NBD_PilM"/>
    <property type="match status" value="1"/>
</dbReference>
<proteinExistence type="predicted"/>
<dbReference type="InterPro" id="IPR050696">
    <property type="entry name" value="FtsA/MreB"/>
</dbReference>
<sequence>MQLPKLNLGFGTGSAGYVGIDVGASSVKVVELRKEKDRAVLKSYGELKTAPYFKRTAEEISGTGGFLRYLETDIAAMLHDVLRESNITSKQAVFSIPTVSAFIMLIDFPRLPPEEINAAIPFEVKRYVPIPLSEISLDWEIIDEEEEKKLKVLFVAVPKEIINKYKRIGDLAKLDIRAVEVENFSFNRSLARRDHDTPTAIIHLGAQTTNITITKKGIIRASHNLERGSHEITRMLSRALTIDIARAEEFKRSMGLSDRPEEKEIVDVIAPVADSLFREILRIINSYNRSTIHKVERLILSGGGANLPGLVDLVTKLSTLETARANPFSKVTYPAFMQPILR</sequence>
<protein>
    <recommendedName>
        <fullName evidence="3">SHS2 domain-containing protein</fullName>
    </recommendedName>
</protein>
<dbReference type="Gene3D" id="3.30.420.40">
    <property type="match status" value="2"/>
</dbReference>
<gene>
    <name evidence="1" type="ORF">A2934_00710</name>
</gene>
<dbReference type="Pfam" id="PF11104">
    <property type="entry name" value="PilM_2"/>
    <property type="match status" value="1"/>
</dbReference>
<organism evidence="1 2">
    <name type="scientific">Candidatus Sungbacteria bacterium RIFCSPLOWO2_01_FULL_47_10</name>
    <dbReference type="NCBI Taxonomy" id="1802276"/>
    <lineage>
        <taxon>Bacteria</taxon>
        <taxon>Candidatus Sungiibacteriota</taxon>
    </lineage>
</organism>
<dbReference type="Gene3D" id="3.30.1490.300">
    <property type="match status" value="1"/>
</dbReference>
<dbReference type="PANTHER" id="PTHR32432:SF3">
    <property type="entry name" value="ETHANOLAMINE UTILIZATION PROTEIN EUTJ"/>
    <property type="match status" value="1"/>
</dbReference>